<evidence type="ECO:0000313" key="3">
    <source>
        <dbReference type="EMBL" id="AYC30827.1"/>
    </source>
</evidence>
<keyword evidence="1" id="KW-0812">Transmembrane</keyword>
<dbReference type="EMBL" id="CP032418">
    <property type="protein sequence ID" value="AYC30827.1"/>
    <property type="molecule type" value="Genomic_DNA"/>
</dbReference>
<feature type="transmembrane region" description="Helical" evidence="1">
    <location>
        <begin position="32"/>
        <end position="51"/>
    </location>
</feature>
<keyword evidence="4" id="KW-1185">Reference proteome</keyword>
<dbReference type="PIRSF" id="PIRSF030042">
    <property type="entry name" value="UCP030042"/>
    <property type="match status" value="1"/>
</dbReference>
<dbReference type="InterPro" id="IPR025508">
    <property type="entry name" value="DUF4395"/>
</dbReference>
<dbReference type="KEGG" id="paek:D3873_10475"/>
<proteinExistence type="predicted"/>
<feature type="transmembrane region" description="Helical" evidence="1">
    <location>
        <begin position="7"/>
        <end position="26"/>
    </location>
</feature>
<dbReference type="AlphaFoldDB" id="A0A385YY17"/>
<keyword evidence="1" id="KW-0472">Membrane</keyword>
<reference evidence="4" key="1">
    <citation type="submission" date="2018-09" db="EMBL/GenBank/DDBJ databases">
        <authorList>
            <person name="Zhu H."/>
        </authorList>
    </citation>
    <scope>NUCLEOTIDE SEQUENCE [LARGE SCALE GENOMIC DNA]</scope>
    <source>
        <strain evidence="4">K2R23-3</strain>
    </source>
</reference>
<evidence type="ECO:0000256" key="1">
    <source>
        <dbReference type="SAM" id="Phobius"/>
    </source>
</evidence>
<dbReference type="InterPro" id="IPR016942">
    <property type="entry name" value="UCP030042"/>
</dbReference>
<organism evidence="3 4">
    <name type="scientific">Paenisporosarcina cavernae</name>
    <dbReference type="NCBI Taxonomy" id="2320858"/>
    <lineage>
        <taxon>Bacteria</taxon>
        <taxon>Bacillati</taxon>
        <taxon>Bacillota</taxon>
        <taxon>Bacilli</taxon>
        <taxon>Bacillales</taxon>
        <taxon>Caryophanaceae</taxon>
        <taxon>Paenisporosarcina</taxon>
    </lineage>
</organism>
<dbReference type="RefSeq" id="WP_119884532.1">
    <property type="nucleotide sequence ID" value="NZ_CP032418.1"/>
</dbReference>
<dbReference type="OrthoDB" id="2376580at2"/>
<sequence length="139" mass="16046">MQTIPKPLVLANQWTIVLSVLAALIFQNHWILIVPLVFGISQLAFGFHPIMKITKLFLSKPLNTYIQEDRDQQKFNQYIALTFLTIAIVSGIFHFTILSIISTIMVGLAAFIAIMGFCVGCFIRFQYQQWKYRRKNPSY</sequence>
<accession>A0A385YY17</accession>
<evidence type="ECO:0000313" key="4">
    <source>
        <dbReference type="Proteomes" id="UP000265725"/>
    </source>
</evidence>
<dbReference type="Pfam" id="PF14340">
    <property type="entry name" value="DUF4395"/>
    <property type="match status" value="1"/>
</dbReference>
<protein>
    <submittedName>
        <fullName evidence="3">DUF4395 domain-containing protein</fullName>
    </submittedName>
</protein>
<feature type="domain" description="DUF4395" evidence="2">
    <location>
        <begin position="4"/>
        <end position="129"/>
    </location>
</feature>
<gene>
    <name evidence="3" type="ORF">D3873_10475</name>
</gene>
<feature type="transmembrane region" description="Helical" evidence="1">
    <location>
        <begin position="78"/>
        <end position="98"/>
    </location>
</feature>
<evidence type="ECO:0000259" key="2">
    <source>
        <dbReference type="Pfam" id="PF14340"/>
    </source>
</evidence>
<feature type="transmembrane region" description="Helical" evidence="1">
    <location>
        <begin position="104"/>
        <end position="125"/>
    </location>
</feature>
<name>A0A385YY17_9BACL</name>
<keyword evidence="1" id="KW-1133">Transmembrane helix</keyword>
<dbReference type="Proteomes" id="UP000265725">
    <property type="component" value="Chromosome"/>
</dbReference>